<feature type="signal peptide" evidence="2">
    <location>
        <begin position="1"/>
        <end position="20"/>
    </location>
</feature>
<accession>A0A1N7SQ47</accession>
<keyword evidence="1" id="KW-0812">Transmembrane</keyword>
<reference evidence="3 4" key="1">
    <citation type="submission" date="2016-12" db="EMBL/GenBank/DDBJ databases">
        <authorList>
            <person name="Song W.-J."/>
            <person name="Kurnit D.M."/>
        </authorList>
    </citation>
    <scope>NUCLEOTIDE SEQUENCE [LARGE SCALE GENOMIC DNA]</scope>
    <source>
        <strain evidence="3 4">STM7296</strain>
    </source>
</reference>
<gene>
    <name evidence="3" type="ORF">BN2475_1490002</name>
</gene>
<dbReference type="RefSeq" id="WP_094783451.1">
    <property type="nucleotide sequence ID" value="NZ_CYGX02000149.1"/>
</dbReference>
<protein>
    <submittedName>
        <fullName evidence="3">Uncharacterized protein</fullName>
    </submittedName>
</protein>
<feature type="chain" id="PRO_5012952900" evidence="2">
    <location>
        <begin position="21"/>
        <end position="69"/>
    </location>
</feature>
<evidence type="ECO:0000256" key="1">
    <source>
        <dbReference type="SAM" id="Phobius"/>
    </source>
</evidence>
<dbReference type="EMBL" id="CYGX02000149">
    <property type="protein sequence ID" value="SIT49571.1"/>
    <property type="molecule type" value="Genomic_DNA"/>
</dbReference>
<evidence type="ECO:0000313" key="4">
    <source>
        <dbReference type="Proteomes" id="UP000187012"/>
    </source>
</evidence>
<sequence length="69" mass="7954">MKRLMVLLILLVLLAEPAMAVQAGYPCHSIWCEDTTAVIAILVVAGVVYKLVNDRVWEWRNKRRNKCRD</sequence>
<keyword evidence="2" id="KW-0732">Signal</keyword>
<proteinExistence type="predicted"/>
<feature type="transmembrane region" description="Helical" evidence="1">
    <location>
        <begin position="36"/>
        <end position="52"/>
    </location>
</feature>
<name>A0A1N7SQ47_9BURK</name>
<keyword evidence="1" id="KW-0472">Membrane</keyword>
<keyword evidence="4" id="KW-1185">Reference proteome</keyword>
<evidence type="ECO:0000313" key="3">
    <source>
        <dbReference type="EMBL" id="SIT49571.1"/>
    </source>
</evidence>
<organism evidence="3 4">
    <name type="scientific">Paraburkholderia ribeironis</name>
    <dbReference type="NCBI Taxonomy" id="1247936"/>
    <lineage>
        <taxon>Bacteria</taxon>
        <taxon>Pseudomonadati</taxon>
        <taxon>Pseudomonadota</taxon>
        <taxon>Betaproteobacteria</taxon>
        <taxon>Burkholderiales</taxon>
        <taxon>Burkholderiaceae</taxon>
        <taxon>Paraburkholderia</taxon>
    </lineage>
</organism>
<evidence type="ECO:0000256" key="2">
    <source>
        <dbReference type="SAM" id="SignalP"/>
    </source>
</evidence>
<dbReference type="STRING" id="1247936.BN2475_1490002"/>
<dbReference type="AlphaFoldDB" id="A0A1N7SQ47"/>
<dbReference type="Proteomes" id="UP000187012">
    <property type="component" value="Unassembled WGS sequence"/>
</dbReference>
<keyword evidence="1" id="KW-1133">Transmembrane helix</keyword>